<dbReference type="EMBL" id="JBHUHD010000005">
    <property type="protein sequence ID" value="MFD2143799.1"/>
    <property type="molecule type" value="Genomic_DNA"/>
</dbReference>
<reference evidence="3" key="2">
    <citation type="journal article" date="2019" name="Int. J. Syst. Evol. Microbiol.">
        <title>The Global Catalogue of Microorganisms (GCM) 10K type strain sequencing project: providing services to taxonomists for standard genome sequencing and annotation.</title>
        <authorList>
            <consortium name="The Broad Institute Genomics Platform"/>
            <consortium name="The Broad Institute Genome Sequencing Center for Infectious Disease"/>
            <person name="Wu L."/>
            <person name="Ma J."/>
        </authorList>
    </citation>
    <scope>NUCLEOTIDE SEQUENCE [LARGE SCALE GENOMIC DNA]</scope>
    <source>
        <strain evidence="3">CCM 7435</strain>
    </source>
</reference>
<evidence type="ECO:0000313" key="1">
    <source>
        <dbReference type="EMBL" id="MFD2143799.1"/>
    </source>
</evidence>
<dbReference type="InterPro" id="IPR047937">
    <property type="entry name" value="Eex_IncN-like"/>
</dbReference>
<evidence type="ECO:0000313" key="2">
    <source>
        <dbReference type="EMBL" id="MFD2143861.1"/>
    </source>
</evidence>
<dbReference type="EMBL" id="JBHUHD010000005">
    <property type="protein sequence ID" value="MFD2143861.1"/>
    <property type="molecule type" value="Genomic_DNA"/>
</dbReference>
<gene>
    <name evidence="1" type="ORF">ACFSNC_25980</name>
    <name evidence="2" type="ORF">ACFSNC_26290</name>
</gene>
<keyword evidence="2" id="KW-0449">Lipoprotein</keyword>
<name>A0ABW4Z5G4_9HYPH</name>
<dbReference type="Proteomes" id="UP001597299">
    <property type="component" value="Unassembled WGS sequence"/>
</dbReference>
<accession>A0ABW4Z5G4</accession>
<sequence length="79" mass="8387">MKQALIIGLLTATALLGGCGSEPERSYEWYVEHQAEAKAKAVACSEMSEAKAALDGNCARARKAYGTLRSVPVEFGPVN</sequence>
<dbReference type="RefSeq" id="WP_213355262.1">
    <property type="nucleotide sequence ID" value="NZ_JAHBGB010000043.1"/>
</dbReference>
<keyword evidence="3" id="KW-1185">Reference proteome</keyword>
<dbReference type="PROSITE" id="PS51257">
    <property type="entry name" value="PROKAR_LIPOPROTEIN"/>
    <property type="match status" value="1"/>
</dbReference>
<dbReference type="NCBIfam" id="NF033894">
    <property type="entry name" value="Eex_IncN"/>
    <property type="match status" value="1"/>
</dbReference>
<reference evidence="2" key="3">
    <citation type="submission" date="2024-09" db="EMBL/GenBank/DDBJ databases">
        <authorList>
            <person name="Sun Q."/>
            <person name="Mori K."/>
        </authorList>
    </citation>
    <scope>NUCLEOTIDE SEQUENCE</scope>
    <source>
        <strain evidence="2">CCM 7435</strain>
    </source>
</reference>
<evidence type="ECO:0000313" key="3">
    <source>
        <dbReference type="Proteomes" id="UP001597299"/>
    </source>
</evidence>
<organism evidence="2 3">
    <name type="scientific">Ancylobacter oerskovii</name>
    <dbReference type="NCBI Taxonomy" id="459519"/>
    <lineage>
        <taxon>Bacteria</taxon>
        <taxon>Pseudomonadati</taxon>
        <taxon>Pseudomonadota</taxon>
        <taxon>Alphaproteobacteria</taxon>
        <taxon>Hyphomicrobiales</taxon>
        <taxon>Xanthobacteraceae</taxon>
        <taxon>Ancylobacter</taxon>
    </lineage>
</organism>
<protein>
    <submittedName>
        <fullName evidence="2">EexN family lipoprotein</fullName>
    </submittedName>
</protein>
<reference evidence="2" key="1">
    <citation type="journal article" date="2014" name="Int. J. Syst. Evol. Microbiol.">
        <title>Complete genome of a new Firmicutes species belonging to the dominant human colonic microbiota ('Ruminococcus bicirculans') reveals two chromosomes and a selective capacity to utilize plant glucans.</title>
        <authorList>
            <consortium name="NISC Comparative Sequencing Program"/>
            <person name="Wegmann U."/>
            <person name="Louis P."/>
            <person name="Goesmann A."/>
            <person name="Henrissat B."/>
            <person name="Duncan S.H."/>
            <person name="Flint H.J."/>
        </authorList>
    </citation>
    <scope>NUCLEOTIDE SEQUENCE</scope>
    <source>
        <strain evidence="2">CCM 7435</strain>
    </source>
</reference>
<comment type="caution">
    <text evidence="2">The sequence shown here is derived from an EMBL/GenBank/DDBJ whole genome shotgun (WGS) entry which is preliminary data.</text>
</comment>
<proteinExistence type="predicted"/>